<feature type="domain" description="DNA polymerase III beta sliding clamp central" evidence="10">
    <location>
        <begin position="128"/>
        <end position="246"/>
    </location>
</feature>
<name>A0ABW2KPX9_9ACTN</name>
<dbReference type="PANTHER" id="PTHR30478">
    <property type="entry name" value="DNA POLYMERASE III SUBUNIT BETA"/>
    <property type="match status" value="1"/>
</dbReference>
<accession>A0ABW2KPX9</accession>
<evidence type="ECO:0000313" key="12">
    <source>
        <dbReference type="Proteomes" id="UP001596540"/>
    </source>
</evidence>
<evidence type="ECO:0000256" key="3">
    <source>
        <dbReference type="ARBA" id="ARBA00022490"/>
    </source>
</evidence>
<dbReference type="InterPro" id="IPR001001">
    <property type="entry name" value="DNA_polIII_beta"/>
</dbReference>
<evidence type="ECO:0000256" key="8">
    <source>
        <dbReference type="ARBA" id="ARBA00023125"/>
    </source>
</evidence>
<dbReference type="CDD" id="cd00140">
    <property type="entry name" value="beta_clamp"/>
    <property type="match status" value="1"/>
</dbReference>
<evidence type="ECO:0000259" key="9">
    <source>
        <dbReference type="Pfam" id="PF00712"/>
    </source>
</evidence>
<dbReference type="PANTHER" id="PTHR30478:SF0">
    <property type="entry name" value="BETA SLIDING CLAMP"/>
    <property type="match status" value="1"/>
</dbReference>
<dbReference type="InterPro" id="IPR022634">
    <property type="entry name" value="DNA_polIII_beta_N"/>
</dbReference>
<dbReference type="InterPro" id="IPR022637">
    <property type="entry name" value="DNA_polIII_beta_cen"/>
</dbReference>
<keyword evidence="4 11" id="KW-0808">Transferase</keyword>
<evidence type="ECO:0000256" key="7">
    <source>
        <dbReference type="ARBA" id="ARBA00022932"/>
    </source>
</evidence>
<dbReference type="EC" id="2.7.7.7" evidence="11"/>
<dbReference type="Proteomes" id="UP001596540">
    <property type="component" value="Unassembled WGS sequence"/>
</dbReference>
<dbReference type="EMBL" id="JBHTBH010000023">
    <property type="protein sequence ID" value="MFC7331494.1"/>
    <property type="molecule type" value="Genomic_DNA"/>
</dbReference>
<evidence type="ECO:0000256" key="6">
    <source>
        <dbReference type="ARBA" id="ARBA00022705"/>
    </source>
</evidence>
<dbReference type="RefSeq" id="WP_379874369.1">
    <property type="nucleotide sequence ID" value="NZ_JBHTBH010000023.1"/>
</dbReference>
<comment type="similarity">
    <text evidence="2">Belongs to the beta sliding clamp family.</text>
</comment>
<evidence type="ECO:0000256" key="4">
    <source>
        <dbReference type="ARBA" id="ARBA00022679"/>
    </source>
</evidence>
<dbReference type="InterPro" id="IPR046938">
    <property type="entry name" value="DNA_clamp_sf"/>
</dbReference>
<evidence type="ECO:0000256" key="2">
    <source>
        <dbReference type="ARBA" id="ARBA00010752"/>
    </source>
</evidence>
<evidence type="ECO:0000313" key="11">
    <source>
        <dbReference type="EMBL" id="MFC7331494.1"/>
    </source>
</evidence>
<evidence type="ECO:0000256" key="1">
    <source>
        <dbReference type="ARBA" id="ARBA00004496"/>
    </source>
</evidence>
<evidence type="ECO:0000256" key="5">
    <source>
        <dbReference type="ARBA" id="ARBA00022695"/>
    </source>
</evidence>
<comment type="subcellular location">
    <subcellularLocation>
        <location evidence="1">Cytoplasm</location>
    </subcellularLocation>
</comment>
<protein>
    <submittedName>
        <fullName evidence="11">DNA polymerase III subunit beta</fullName>
        <ecNumber evidence="11">2.7.7.7</ecNumber>
    </submittedName>
</protein>
<dbReference type="SMART" id="SM00480">
    <property type="entry name" value="POL3Bc"/>
    <property type="match status" value="1"/>
</dbReference>
<dbReference type="Pfam" id="PF02767">
    <property type="entry name" value="DNA_pol3_beta_2"/>
    <property type="match status" value="1"/>
</dbReference>
<keyword evidence="7" id="KW-0239">DNA-directed DNA polymerase</keyword>
<keyword evidence="8" id="KW-0238">DNA-binding</keyword>
<dbReference type="Pfam" id="PF00712">
    <property type="entry name" value="DNA_pol3_beta"/>
    <property type="match status" value="1"/>
</dbReference>
<dbReference type="Gene3D" id="3.10.150.10">
    <property type="entry name" value="DNA Polymerase III, subunit A, domain 2"/>
    <property type="match status" value="3"/>
</dbReference>
<feature type="domain" description="DNA polymerase III beta sliding clamp N-terminal" evidence="9">
    <location>
        <begin position="1"/>
        <end position="119"/>
    </location>
</feature>
<comment type="caution">
    <text evidence="11">The sequence shown here is derived from an EMBL/GenBank/DDBJ whole genome shotgun (WGS) entry which is preliminary data.</text>
</comment>
<evidence type="ECO:0000259" key="10">
    <source>
        <dbReference type="Pfam" id="PF02767"/>
    </source>
</evidence>
<dbReference type="NCBIfam" id="TIGR00663">
    <property type="entry name" value="dnan"/>
    <property type="match status" value="1"/>
</dbReference>
<organism evidence="11 12">
    <name type="scientific">Marinactinospora rubrisoli</name>
    <dbReference type="NCBI Taxonomy" id="2715399"/>
    <lineage>
        <taxon>Bacteria</taxon>
        <taxon>Bacillati</taxon>
        <taxon>Actinomycetota</taxon>
        <taxon>Actinomycetes</taxon>
        <taxon>Streptosporangiales</taxon>
        <taxon>Nocardiopsidaceae</taxon>
        <taxon>Marinactinospora</taxon>
    </lineage>
</organism>
<sequence length="380" mass="39897">MRITINTGTFATEVAWLARLLPSRIAVPVLAGVHLATGEGSVRLTVYDYETSGTVDVDAHVSEPGTVLVSGRALATIAALLPEGADAHLAVDGPRLTVTAGDAKFTLPTLPIEDYPTVPAPGEEIGRVDAETFSAAVGQVIAAVSTDATLPMICAVQLRLGERLSLAGTDRYRIAQRRMPWNPTMEAGDADALLLVPPRTLHYAARTLSADDHIGLGVQRDGDGGHVSGVTLSDGHRTVSTRLIAADPPTIERLFAGAAAPVVTATVNVERLRSAARRAGALCTAVTPVVLDIQDDHITVEGGDGDAGGRDVVPAVTDGQPHTVAVRHGYLLDCLDALVTEQARLLVPADHKPLRILPDTGEDAETAGYRYLLMPVRRGD</sequence>
<gene>
    <name evidence="11" type="primary">dnaN</name>
    <name evidence="11" type="ORF">ACFQRF_27490</name>
</gene>
<keyword evidence="3" id="KW-0963">Cytoplasm</keyword>
<keyword evidence="6" id="KW-0235">DNA replication</keyword>
<dbReference type="GO" id="GO:0003887">
    <property type="term" value="F:DNA-directed DNA polymerase activity"/>
    <property type="evidence" value="ECO:0007669"/>
    <property type="project" value="UniProtKB-EC"/>
</dbReference>
<reference evidence="12" key="1">
    <citation type="journal article" date="2019" name="Int. J. Syst. Evol. Microbiol.">
        <title>The Global Catalogue of Microorganisms (GCM) 10K type strain sequencing project: providing services to taxonomists for standard genome sequencing and annotation.</title>
        <authorList>
            <consortium name="The Broad Institute Genomics Platform"/>
            <consortium name="The Broad Institute Genome Sequencing Center for Infectious Disease"/>
            <person name="Wu L."/>
            <person name="Ma J."/>
        </authorList>
    </citation>
    <scope>NUCLEOTIDE SEQUENCE [LARGE SCALE GENOMIC DNA]</scope>
    <source>
        <strain evidence="12">CGMCC 4.7382</strain>
    </source>
</reference>
<keyword evidence="5 11" id="KW-0548">Nucleotidyltransferase</keyword>
<dbReference type="SUPFAM" id="SSF55979">
    <property type="entry name" value="DNA clamp"/>
    <property type="match status" value="3"/>
</dbReference>
<keyword evidence="12" id="KW-1185">Reference proteome</keyword>
<proteinExistence type="inferred from homology"/>